<proteinExistence type="predicted"/>
<feature type="chain" id="PRO_5001629021" evidence="2">
    <location>
        <begin position="22"/>
        <end position="137"/>
    </location>
</feature>
<feature type="signal peptide" evidence="2">
    <location>
        <begin position="1"/>
        <end position="21"/>
    </location>
</feature>
<keyword evidence="2" id="KW-0732">Signal</keyword>
<dbReference type="EMBL" id="JMSN01000003">
    <property type="protein sequence ID" value="KDN53276.1"/>
    <property type="molecule type" value="Genomic_DNA"/>
</dbReference>
<protein>
    <submittedName>
        <fullName evidence="3">Uncharacterized protein</fullName>
    </submittedName>
</protein>
<dbReference type="GeneID" id="25265562"/>
<comment type="caution">
    <text evidence="3">The sequence shown here is derived from an EMBL/GenBank/DDBJ whole genome shotgun (WGS) entry which is preliminary data.</text>
</comment>
<keyword evidence="1" id="KW-0472">Membrane</keyword>
<dbReference type="Proteomes" id="UP000027361">
    <property type="component" value="Unassembled WGS sequence"/>
</dbReference>
<sequence length="137" mass="13534">MRAFSSLSALLVLSAAPWVSAEYVGLPKATLFARQAQVAAGGGGGAPSSVATLQSISGYTAPPSAQLPSPTNYSSGSILNTAQIPGWNDTTRPNSGAAIYGGGGNKLSAAQSRYQSCSAVVAVGVVAAAAGSLFMII</sequence>
<feature type="transmembrane region" description="Helical" evidence="1">
    <location>
        <begin position="118"/>
        <end position="136"/>
    </location>
</feature>
<accession>A0A066WHJ0</accession>
<organism evidence="3 4">
    <name type="scientific">Tilletiaria anomala (strain ATCC 24038 / CBS 436.72 / UBC 951)</name>
    <dbReference type="NCBI Taxonomy" id="1037660"/>
    <lineage>
        <taxon>Eukaryota</taxon>
        <taxon>Fungi</taxon>
        <taxon>Dikarya</taxon>
        <taxon>Basidiomycota</taxon>
        <taxon>Ustilaginomycotina</taxon>
        <taxon>Exobasidiomycetes</taxon>
        <taxon>Georgefischeriales</taxon>
        <taxon>Tilletiariaceae</taxon>
        <taxon>Tilletiaria</taxon>
    </lineage>
</organism>
<dbReference type="HOGENOM" id="CLU_1866511_0_0_1"/>
<evidence type="ECO:0000313" key="4">
    <source>
        <dbReference type="Proteomes" id="UP000027361"/>
    </source>
</evidence>
<dbReference type="RefSeq" id="XP_013246115.1">
    <property type="nucleotide sequence ID" value="XM_013390661.1"/>
</dbReference>
<reference evidence="3 4" key="1">
    <citation type="submission" date="2014-05" db="EMBL/GenBank/DDBJ databases">
        <title>Draft genome sequence of a rare smut relative, Tilletiaria anomala UBC 951.</title>
        <authorList>
            <consortium name="DOE Joint Genome Institute"/>
            <person name="Toome M."/>
            <person name="Kuo A."/>
            <person name="Henrissat B."/>
            <person name="Lipzen A."/>
            <person name="Tritt A."/>
            <person name="Yoshinaga Y."/>
            <person name="Zane M."/>
            <person name="Barry K."/>
            <person name="Grigoriev I.V."/>
            <person name="Spatafora J.W."/>
            <person name="Aimea M.C."/>
        </authorList>
    </citation>
    <scope>NUCLEOTIDE SEQUENCE [LARGE SCALE GENOMIC DNA]</scope>
    <source>
        <strain evidence="3 4">UBC 951</strain>
    </source>
</reference>
<evidence type="ECO:0000256" key="2">
    <source>
        <dbReference type="SAM" id="SignalP"/>
    </source>
</evidence>
<keyword evidence="4" id="KW-1185">Reference proteome</keyword>
<gene>
    <name evidence="3" type="ORF">K437DRAFT_260754</name>
</gene>
<name>A0A066WHJ0_TILAU</name>
<evidence type="ECO:0000313" key="3">
    <source>
        <dbReference type="EMBL" id="KDN53276.1"/>
    </source>
</evidence>
<evidence type="ECO:0000256" key="1">
    <source>
        <dbReference type="SAM" id="Phobius"/>
    </source>
</evidence>
<dbReference type="AlphaFoldDB" id="A0A066WHJ0"/>
<keyword evidence="1" id="KW-0812">Transmembrane</keyword>
<dbReference type="InParanoid" id="A0A066WHJ0"/>
<keyword evidence="1" id="KW-1133">Transmembrane helix</keyword>